<gene>
    <name evidence="11" type="ORF">EV670_3491</name>
</gene>
<comment type="caution">
    <text evidence="11">The sequence shown here is derived from an EMBL/GenBank/DDBJ whole genome shotgun (WGS) entry which is preliminary data.</text>
</comment>
<evidence type="ECO:0000256" key="8">
    <source>
        <dbReference type="ARBA" id="ARBA00024235"/>
    </source>
</evidence>
<dbReference type="Gene3D" id="1.25.40.10">
    <property type="entry name" value="Tetratricopeptide repeat domain"/>
    <property type="match status" value="1"/>
</dbReference>
<keyword evidence="2" id="KW-1003">Cell membrane</keyword>
<dbReference type="PANTHER" id="PTHR38035:SF1">
    <property type="entry name" value="ANCILLARY SECYEG TRANSLOCON SUBUNIT"/>
    <property type="match status" value="1"/>
</dbReference>
<dbReference type="Proteomes" id="UP000293671">
    <property type="component" value="Unassembled WGS sequence"/>
</dbReference>
<dbReference type="PIRSF" id="PIRSF006170">
    <property type="entry name" value="YfgM"/>
    <property type="match status" value="1"/>
</dbReference>
<organism evidence="11 12">
    <name type="scientific">Rivibacter subsaxonicus</name>
    <dbReference type="NCBI Taxonomy" id="457575"/>
    <lineage>
        <taxon>Bacteria</taxon>
        <taxon>Pseudomonadati</taxon>
        <taxon>Pseudomonadota</taxon>
        <taxon>Betaproteobacteria</taxon>
        <taxon>Burkholderiales</taxon>
        <taxon>Rivibacter</taxon>
    </lineage>
</organism>
<evidence type="ECO:0000313" key="12">
    <source>
        <dbReference type="Proteomes" id="UP000293671"/>
    </source>
</evidence>
<dbReference type="GO" id="GO:0044877">
    <property type="term" value="F:protein-containing complex binding"/>
    <property type="evidence" value="ECO:0007669"/>
    <property type="project" value="InterPro"/>
</dbReference>
<dbReference type="PANTHER" id="PTHR38035">
    <property type="entry name" value="UPF0070 PROTEIN YFGM"/>
    <property type="match status" value="1"/>
</dbReference>
<evidence type="ECO:0000256" key="1">
    <source>
        <dbReference type="ARBA" id="ARBA00004401"/>
    </source>
</evidence>
<dbReference type="AlphaFoldDB" id="A0A4Q7V9W6"/>
<dbReference type="Pfam" id="PF09976">
    <property type="entry name" value="TPR_21"/>
    <property type="match status" value="1"/>
</dbReference>
<evidence type="ECO:0000259" key="10">
    <source>
        <dbReference type="Pfam" id="PF09976"/>
    </source>
</evidence>
<comment type="subcellular location">
    <subcellularLocation>
        <location evidence="1">Cell membrane</location>
        <topology evidence="1">Single-pass type II membrane protein</topology>
    </subcellularLocation>
</comment>
<dbReference type="InterPro" id="IPR026039">
    <property type="entry name" value="YfgM"/>
</dbReference>
<evidence type="ECO:0000313" key="11">
    <source>
        <dbReference type="EMBL" id="RZT92517.1"/>
    </source>
</evidence>
<dbReference type="GO" id="GO:0005886">
    <property type="term" value="C:plasma membrane"/>
    <property type="evidence" value="ECO:0007669"/>
    <property type="project" value="UniProtKB-SubCell"/>
</dbReference>
<protein>
    <recommendedName>
        <fullName evidence="8">Ancillary SecYEG translocon subunit</fullName>
    </recommendedName>
</protein>
<keyword evidence="3 9" id="KW-0812">Transmembrane</keyword>
<evidence type="ECO:0000256" key="6">
    <source>
        <dbReference type="ARBA" id="ARBA00023186"/>
    </source>
</evidence>
<name>A0A4Q7V9W6_9BURK</name>
<sequence>MATHLDLEEQEQLDSLKAFWKQYGNLITWVLIIVLGGFAAFNGWNWYQRDRASKASVLFDELERAAQAGDAERSGRVFADIKARYAASAFAEQAGLLAARVQAEQGQLDASRASLDWVVANAGEAEYRAIAQIRLAGLLLDQKKYDEALKATEGLASDLPKALQALAADRRGDILLVLGRADEARAAYQQAWDAMDPTLDYRNLIDAKLGALGAPAAAASAPATGASR</sequence>
<dbReference type="RefSeq" id="WP_130434539.1">
    <property type="nucleotide sequence ID" value="NZ_SHKP01000009.1"/>
</dbReference>
<dbReference type="InterPro" id="IPR018704">
    <property type="entry name" value="SecYEG/CpoB_TPR"/>
</dbReference>
<evidence type="ECO:0000256" key="5">
    <source>
        <dbReference type="ARBA" id="ARBA00023136"/>
    </source>
</evidence>
<feature type="transmembrane region" description="Helical" evidence="9">
    <location>
        <begin position="26"/>
        <end position="47"/>
    </location>
</feature>
<keyword evidence="4 9" id="KW-1133">Transmembrane helix</keyword>
<dbReference type="EMBL" id="SHKP01000009">
    <property type="protein sequence ID" value="RZT92517.1"/>
    <property type="molecule type" value="Genomic_DNA"/>
</dbReference>
<dbReference type="SUPFAM" id="SSF48452">
    <property type="entry name" value="TPR-like"/>
    <property type="match status" value="1"/>
</dbReference>
<evidence type="ECO:0000256" key="9">
    <source>
        <dbReference type="SAM" id="Phobius"/>
    </source>
</evidence>
<evidence type="ECO:0000256" key="7">
    <source>
        <dbReference type="ARBA" id="ARBA00024197"/>
    </source>
</evidence>
<keyword evidence="5 9" id="KW-0472">Membrane</keyword>
<dbReference type="OrthoDB" id="8521102at2"/>
<feature type="domain" description="Ancillary SecYEG translocon subunit/Cell division coordinator CpoB TPR" evidence="10">
    <location>
        <begin position="17"/>
        <end position="213"/>
    </location>
</feature>
<keyword evidence="6" id="KW-0143">Chaperone</keyword>
<evidence type="ECO:0000256" key="2">
    <source>
        <dbReference type="ARBA" id="ARBA00022475"/>
    </source>
</evidence>
<keyword evidence="12" id="KW-1185">Reference proteome</keyword>
<evidence type="ECO:0000256" key="4">
    <source>
        <dbReference type="ARBA" id="ARBA00022989"/>
    </source>
</evidence>
<accession>A0A4Q7V9W6</accession>
<reference evidence="11 12" key="1">
    <citation type="submission" date="2019-02" db="EMBL/GenBank/DDBJ databases">
        <title>Genomic Encyclopedia of Type Strains, Phase IV (KMG-IV): sequencing the most valuable type-strain genomes for metagenomic binning, comparative biology and taxonomic classification.</title>
        <authorList>
            <person name="Goeker M."/>
        </authorList>
    </citation>
    <scope>NUCLEOTIDE SEQUENCE [LARGE SCALE GENOMIC DNA]</scope>
    <source>
        <strain evidence="11 12">DSM 19570</strain>
    </source>
</reference>
<evidence type="ECO:0000256" key="3">
    <source>
        <dbReference type="ARBA" id="ARBA00022692"/>
    </source>
</evidence>
<dbReference type="InterPro" id="IPR011990">
    <property type="entry name" value="TPR-like_helical_dom_sf"/>
</dbReference>
<proteinExistence type="inferred from homology"/>
<comment type="similarity">
    <text evidence="7">Belongs to the YfgM family.</text>
</comment>